<dbReference type="SUPFAM" id="SSF53271">
    <property type="entry name" value="PRTase-like"/>
    <property type="match status" value="1"/>
</dbReference>
<proteinExistence type="predicted"/>
<dbReference type="PANTHER" id="PTHR43363:SF1">
    <property type="entry name" value="HYPOXANTHINE-GUANINE PHOSPHORIBOSYLTRANSFERASE"/>
    <property type="match status" value="1"/>
</dbReference>
<protein>
    <submittedName>
        <fullName evidence="4">Hypoxanthine phosphoribosyltransferase</fullName>
    </submittedName>
</protein>
<keyword evidence="1 4" id="KW-0328">Glycosyltransferase</keyword>
<dbReference type="GO" id="GO:0016757">
    <property type="term" value="F:glycosyltransferase activity"/>
    <property type="evidence" value="ECO:0007669"/>
    <property type="project" value="UniProtKB-KW"/>
</dbReference>
<dbReference type="Pfam" id="PF00156">
    <property type="entry name" value="Pribosyltran"/>
    <property type="match status" value="1"/>
</dbReference>
<evidence type="ECO:0000313" key="4">
    <source>
        <dbReference type="EMBL" id="PLW85657.1"/>
    </source>
</evidence>
<dbReference type="PANTHER" id="PTHR43363">
    <property type="entry name" value="HYPOXANTHINE PHOSPHORIBOSYLTRANSFERASE"/>
    <property type="match status" value="1"/>
</dbReference>
<dbReference type="Gene3D" id="3.40.50.2020">
    <property type="match status" value="1"/>
</dbReference>
<keyword evidence="5" id="KW-1185">Reference proteome</keyword>
<evidence type="ECO:0000313" key="5">
    <source>
        <dbReference type="Proteomes" id="UP000235162"/>
    </source>
</evidence>
<dbReference type="EMBL" id="PKUR01000003">
    <property type="protein sequence ID" value="PLW85657.1"/>
    <property type="molecule type" value="Genomic_DNA"/>
</dbReference>
<dbReference type="InterPro" id="IPR000836">
    <property type="entry name" value="PRTase_dom"/>
</dbReference>
<name>A0AAP8MDQ8_9GAMM</name>
<dbReference type="CDD" id="cd06223">
    <property type="entry name" value="PRTases_typeI"/>
    <property type="match status" value="1"/>
</dbReference>
<evidence type="ECO:0000256" key="2">
    <source>
        <dbReference type="ARBA" id="ARBA00022679"/>
    </source>
</evidence>
<dbReference type="Proteomes" id="UP000235162">
    <property type="component" value="Unassembled WGS sequence"/>
</dbReference>
<comment type="caution">
    <text evidence="4">The sequence shown here is derived from an EMBL/GenBank/DDBJ whole genome shotgun (WGS) entry which is preliminary data.</text>
</comment>
<gene>
    <name evidence="4" type="ORF">C0029_13675</name>
</gene>
<sequence>MSGDIVSLQSEKRFIEEEELLNDAFRLAVNIYESGFRPNFIVGIWRGGSTVGIYVQECLQYLGVMTDHIAIRTSYRGMDSYLEKVQSPETIRVHGLQYLYEQLNRDDRLLLVDDVFSSGHNIEAVLQRLQAKCKRNYPEDVRIAVPFYRPDKNRTGRIPDYFLHETSDWLVLPYELQGLTDDEITHHKPWVKPILENL</sequence>
<evidence type="ECO:0000256" key="1">
    <source>
        <dbReference type="ARBA" id="ARBA00022676"/>
    </source>
</evidence>
<feature type="domain" description="Phosphoribosyltransferase" evidence="3">
    <location>
        <begin position="20"/>
        <end position="174"/>
    </location>
</feature>
<dbReference type="AlphaFoldDB" id="A0AAP8MDQ8"/>
<evidence type="ECO:0000259" key="3">
    <source>
        <dbReference type="Pfam" id="PF00156"/>
    </source>
</evidence>
<keyword evidence="2" id="KW-0808">Transferase</keyword>
<dbReference type="InterPro" id="IPR029057">
    <property type="entry name" value="PRTase-like"/>
</dbReference>
<accession>A0AAP8MDQ8</accession>
<reference evidence="4 5" key="1">
    <citation type="submission" date="2018-01" db="EMBL/GenBank/DDBJ databases">
        <title>The draft genome sequence of Halioglobus japonicus S1-36.</title>
        <authorList>
            <person name="Du Z.-J."/>
            <person name="Shi M.-J."/>
        </authorList>
    </citation>
    <scope>NUCLEOTIDE SEQUENCE [LARGE SCALE GENOMIC DNA]</scope>
    <source>
        <strain evidence="4 5">S1-36</strain>
    </source>
</reference>
<organism evidence="4 5">
    <name type="scientific">Halioglobus japonicus</name>
    <dbReference type="NCBI Taxonomy" id="930805"/>
    <lineage>
        <taxon>Bacteria</taxon>
        <taxon>Pseudomonadati</taxon>
        <taxon>Pseudomonadota</taxon>
        <taxon>Gammaproteobacteria</taxon>
        <taxon>Cellvibrionales</taxon>
        <taxon>Halieaceae</taxon>
        <taxon>Halioglobus</taxon>
    </lineage>
</organism>
<dbReference type="KEGG" id="hja:BST95_05110"/>